<keyword evidence="7" id="KW-0408">Iron</keyword>
<evidence type="ECO:0000256" key="2">
    <source>
        <dbReference type="ARBA" id="ARBA00003234"/>
    </source>
</evidence>
<reference evidence="17 18" key="1">
    <citation type="journal article" date="2021" name="bioRxiv">
        <title>Unique metabolic strategies in Hadean analogues reveal hints for primordial physiology.</title>
        <authorList>
            <person name="Nobu M.K."/>
            <person name="Nakai R."/>
            <person name="Tamazawa S."/>
            <person name="Mori H."/>
            <person name="Toyoda A."/>
            <person name="Ijiri A."/>
            <person name="Suzuki S."/>
            <person name="Kurokawa K."/>
            <person name="Kamagata Y."/>
            <person name="Tamaki H."/>
        </authorList>
    </citation>
    <scope>NUCLEOTIDE SEQUENCE [LARGE SCALE GENOMIC DNA]</scope>
    <source>
        <strain evidence="17">BS525</strain>
    </source>
</reference>
<dbReference type="SFLD" id="SFLDS00029">
    <property type="entry name" value="Radical_SAM"/>
    <property type="match status" value="1"/>
</dbReference>
<evidence type="ECO:0000256" key="8">
    <source>
        <dbReference type="ARBA" id="ARBA00023014"/>
    </source>
</evidence>
<dbReference type="SFLD" id="SFLDG01061">
    <property type="entry name" value="methylthiotransferase"/>
    <property type="match status" value="1"/>
</dbReference>
<dbReference type="InterPro" id="IPR058240">
    <property type="entry name" value="rSAM_sf"/>
</dbReference>
<dbReference type="InterPro" id="IPR007197">
    <property type="entry name" value="rSAM"/>
</dbReference>
<feature type="domain" description="MTTase N-terminal" evidence="15">
    <location>
        <begin position="1"/>
        <end position="106"/>
    </location>
</feature>
<sequence>MNFYDSSKVESLFEQKGITKADVPEEADVILVNTCSVRDHAEERAWGTVGNIKQLKHRNPNLKIGVIGCMAERLGTDILKRASYVDFIIGPNQIENIISILDREEKGSVVLIGDSLQPYPQIPSKKTGTVIAYIAAMKGCNCHCAYCIVPYTRGKEESRPIADILEEVQQVLEESPKEIHLLGQNITNYGKDLGMQNGFIRLLEAVHNVDKVIRLKYITPHPKDFTFKIIYALKQLPKVPEHFHLPVQSGDDEVLRTMNRRYTTSEYLMLIEEIRKHFPDSGISTDVIIGFPSETKQLFSNTVEFFKKIEFDNAYMTTYSPRPGTPSSKIYNDVVSPEEKKERHRILSAVQEEISHRLNQKYLGKTLELLVEEYSPKHTAFSGRSRTNKIVSFKSSNPEIIGKLVNIKIREAGSWVLKGDEIR</sequence>
<keyword evidence="6" id="KW-0479">Metal-binding</keyword>
<dbReference type="AlphaFoldDB" id="A0A9E2F6D9"/>
<dbReference type="InterPro" id="IPR023404">
    <property type="entry name" value="rSAM_horseshoe"/>
</dbReference>
<keyword evidence="5" id="KW-0949">S-adenosyl-L-methionine</keyword>
<dbReference type="PANTHER" id="PTHR43020:SF2">
    <property type="entry name" value="MITOCHONDRIAL TRNA METHYLTHIOTRANSFERASE CDK5RAP1"/>
    <property type="match status" value="1"/>
</dbReference>
<evidence type="ECO:0000256" key="12">
    <source>
        <dbReference type="ARBA" id="ARBA00080698"/>
    </source>
</evidence>
<evidence type="ECO:0000313" key="18">
    <source>
        <dbReference type="Proteomes" id="UP000811545"/>
    </source>
</evidence>
<dbReference type="FunFam" id="3.80.30.20:FF:000001">
    <property type="entry name" value="tRNA-2-methylthio-N(6)-dimethylallyladenosine synthase 2"/>
    <property type="match status" value="1"/>
</dbReference>
<dbReference type="InterPro" id="IPR005839">
    <property type="entry name" value="Methylthiotransferase"/>
</dbReference>
<evidence type="ECO:0000256" key="1">
    <source>
        <dbReference type="ARBA" id="ARBA00001966"/>
    </source>
</evidence>
<evidence type="ECO:0000259" key="16">
    <source>
        <dbReference type="PROSITE" id="PS51918"/>
    </source>
</evidence>
<dbReference type="GO" id="GO:0005829">
    <property type="term" value="C:cytosol"/>
    <property type="evidence" value="ECO:0007669"/>
    <property type="project" value="TreeGrafter"/>
</dbReference>
<dbReference type="CDD" id="cd01335">
    <property type="entry name" value="Radical_SAM"/>
    <property type="match status" value="1"/>
</dbReference>
<dbReference type="InterPro" id="IPR038135">
    <property type="entry name" value="Methylthiotransferase_N_sf"/>
</dbReference>
<dbReference type="NCBIfam" id="TIGR00089">
    <property type="entry name" value="MiaB/RimO family radical SAM methylthiotransferase"/>
    <property type="match status" value="1"/>
</dbReference>
<evidence type="ECO:0000256" key="6">
    <source>
        <dbReference type="ARBA" id="ARBA00022723"/>
    </source>
</evidence>
<name>A0A9E2F6D9_PSYF1</name>
<feature type="domain" description="TRAM" evidence="14">
    <location>
        <begin position="360"/>
        <end position="423"/>
    </location>
</feature>
<comment type="catalytic activity">
    <reaction evidence="10">
        <text>N(6)-dimethylallyladenosine(37) in tRNA + (sulfur carrier)-SH + AH2 + 2 S-adenosyl-L-methionine = 2-methylsulfanyl-N(6)-dimethylallyladenosine(37) in tRNA + (sulfur carrier)-H + 5'-deoxyadenosine + L-methionine + A + S-adenosyl-L-homocysteine + 2 H(+)</text>
        <dbReference type="Rhea" id="RHEA:37067"/>
        <dbReference type="Rhea" id="RHEA-COMP:10375"/>
        <dbReference type="Rhea" id="RHEA-COMP:10376"/>
        <dbReference type="Rhea" id="RHEA-COMP:14737"/>
        <dbReference type="Rhea" id="RHEA-COMP:14739"/>
        <dbReference type="ChEBI" id="CHEBI:13193"/>
        <dbReference type="ChEBI" id="CHEBI:15378"/>
        <dbReference type="ChEBI" id="CHEBI:17319"/>
        <dbReference type="ChEBI" id="CHEBI:17499"/>
        <dbReference type="ChEBI" id="CHEBI:29917"/>
        <dbReference type="ChEBI" id="CHEBI:57844"/>
        <dbReference type="ChEBI" id="CHEBI:57856"/>
        <dbReference type="ChEBI" id="CHEBI:59789"/>
        <dbReference type="ChEBI" id="CHEBI:64428"/>
        <dbReference type="ChEBI" id="CHEBI:74415"/>
        <dbReference type="ChEBI" id="CHEBI:74417"/>
        <dbReference type="EC" id="2.8.4.3"/>
    </reaction>
</comment>
<dbReference type="FunFam" id="3.40.50.12160:FF:000003">
    <property type="entry name" value="CDK5 regulatory subunit-associated protein 1"/>
    <property type="match status" value="1"/>
</dbReference>
<dbReference type="Pfam" id="PF00919">
    <property type="entry name" value="UPF0004"/>
    <property type="match status" value="1"/>
</dbReference>
<keyword evidence="3" id="KW-0004">4Fe-4S</keyword>
<evidence type="ECO:0000256" key="3">
    <source>
        <dbReference type="ARBA" id="ARBA00022485"/>
    </source>
</evidence>
<accession>A0A9E2F6D9</accession>
<dbReference type="SFLD" id="SFLDG01082">
    <property type="entry name" value="B12-binding_domain_containing"/>
    <property type="match status" value="1"/>
</dbReference>
<dbReference type="PROSITE" id="PS51918">
    <property type="entry name" value="RADICAL_SAM"/>
    <property type="match status" value="1"/>
</dbReference>
<dbReference type="Pfam" id="PF01938">
    <property type="entry name" value="TRAM"/>
    <property type="match status" value="1"/>
</dbReference>
<dbReference type="GO" id="GO:0046872">
    <property type="term" value="F:metal ion binding"/>
    <property type="evidence" value="ECO:0007669"/>
    <property type="project" value="UniProtKB-KW"/>
</dbReference>
<comment type="function">
    <text evidence="2">Catalyzes the methylthiolation of N6-(dimethylallyl)adenosine (i(6)A), leading to the formation of 2-methylthio-N6-(dimethylallyl)adenosine (ms(2)i(6)A) at position 37 in tRNAs that read codons beginning with uridine.</text>
</comment>
<dbReference type="InterPro" id="IPR002792">
    <property type="entry name" value="TRAM_dom"/>
</dbReference>
<protein>
    <recommendedName>
        <fullName evidence="11">tRNA-2-methylthio-N(6)-dimethylallyladenosine synthase</fullName>
        <ecNumber evidence="9">2.8.4.3</ecNumber>
    </recommendedName>
    <alternativeName>
        <fullName evidence="13">(Dimethylallyl)adenosine tRNA methylthiotransferase MiaB</fullName>
    </alternativeName>
    <alternativeName>
        <fullName evidence="12">tRNA-i(6)A37 methylthiotransferase</fullName>
    </alternativeName>
</protein>
<proteinExistence type="predicted"/>
<evidence type="ECO:0000256" key="4">
    <source>
        <dbReference type="ARBA" id="ARBA00022679"/>
    </source>
</evidence>
<dbReference type="InterPro" id="IPR013848">
    <property type="entry name" value="Methylthiotransferase_N"/>
</dbReference>
<dbReference type="InterPro" id="IPR006638">
    <property type="entry name" value="Elp3/MiaA/NifB-like_rSAM"/>
</dbReference>
<keyword evidence="8" id="KW-0411">Iron-sulfur</keyword>
<dbReference type="PANTHER" id="PTHR43020">
    <property type="entry name" value="CDK5 REGULATORY SUBUNIT-ASSOCIATED PROTEIN 1"/>
    <property type="match status" value="1"/>
</dbReference>
<dbReference type="GO" id="GO:0035597">
    <property type="term" value="F:tRNA-2-methylthio-N(6)-dimethylallyladenosine(37) synthase activity"/>
    <property type="evidence" value="ECO:0007669"/>
    <property type="project" value="UniProtKB-EC"/>
</dbReference>
<gene>
    <name evidence="17" type="primary">miaB_1</name>
    <name evidence="17" type="ORF">DDT42_00334</name>
</gene>
<evidence type="ECO:0000259" key="15">
    <source>
        <dbReference type="PROSITE" id="PS51449"/>
    </source>
</evidence>
<dbReference type="PROSITE" id="PS51449">
    <property type="entry name" value="MTTASE_N"/>
    <property type="match status" value="1"/>
</dbReference>
<evidence type="ECO:0000256" key="10">
    <source>
        <dbReference type="ARBA" id="ARBA00051425"/>
    </source>
</evidence>
<dbReference type="Proteomes" id="UP000811545">
    <property type="component" value="Unassembled WGS sequence"/>
</dbReference>
<dbReference type="SMART" id="SM00729">
    <property type="entry name" value="Elp3"/>
    <property type="match status" value="1"/>
</dbReference>
<dbReference type="SUPFAM" id="SSF102114">
    <property type="entry name" value="Radical SAM enzymes"/>
    <property type="match status" value="1"/>
</dbReference>
<evidence type="ECO:0000256" key="7">
    <source>
        <dbReference type="ARBA" id="ARBA00023004"/>
    </source>
</evidence>
<evidence type="ECO:0000256" key="11">
    <source>
        <dbReference type="ARBA" id="ARBA00068570"/>
    </source>
</evidence>
<dbReference type="Gene3D" id="3.80.30.20">
    <property type="entry name" value="tm_1862 like domain"/>
    <property type="match status" value="1"/>
</dbReference>
<evidence type="ECO:0000256" key="9">
    <source>
        <dbReference type="ARBA" id="ARBA00033765"/>
    </source>
</evidence>
<evidence type="ECO:0000259" key="14">
    <source>
        <dbReference type="PROSITE" id="PS50926"/>
    </source>
</evidence>
<dbReference type="EMBL" id="QLTW01000009">
    <property type="protein sequence ID" value="MBT9144493.1"/>
    <property type="molecule type" value="Genomic_DNA"/>
</dbReference>
<organism evidence="17 18">
    <name type="scientific">Psychracetigena formicireducens</name>
    <dbReference type="NCBI Taxonomy" id="2986056"/>
    <lineage>
        <taxon>Bacteria</taxon>
        <taxon>Bacillati</taxon>
        <taxon>Candidatus Lithacetigenota</taxon>
        <taxon>Candidatus Psychracetigena</taxon>
    </lineage>
</organism>
<dbReference type="PROSITE" id="PS50926">
    <property type="entry name" value="TRAM"/>
    <property type="match status" value="1"/>
</dbReference>
<evidence type="ECO:0000313" key="17">
    <source>
        <dbReference type="EMBL" id="MBT9144493.1"/>
    </source>
</evidence>
<comment type="caution">
    <text evidence="17">The sequence shown here is derived from an EMBL/GenBank/DDBJ whole genome shotgun (WGS) entry which is preliminary data.</text>
</comment>
<dbReference type="EC" id="2.8.4.3" evidence="9"/>
<feature type="domain" description="Radical SAM core" evidence="16">
    <location>
        <begin position="126"/>
        <end position="357"/>
    </location>
</feature>
<keyword evidence="4 17" id="KW-0808">Transferase</keyword>
<evidence type="ECO:0000256" key="13">
    <source>
        <dbReference type="ARBA" id="ARBA00081141"/>
    </source>
</evidence>
<dbReference type="Gene3D" id="3.40.50.12160">
    <property type="entry name" value="Methylthiotransferase, N-terminal domain"/>
    <property type="match status" value="1"/>
</dbReference>
<evidence type="ECO:0000256" key="5">
    <source>
        <dbReference type="ARBA" id="ARBA00022691"/>
    </source>
</evidence>
<dbReference type="NCBIfam" id="TIGR01574">
    <property type="entry name" value="miaB-methiolase"/>
    <property type="match status" value="1"/>
</dbReference>
<comment type="cofactor">
    <cofactor evidence="1">
        <name>[4Fe-4S] cluster</name>
        <dbReference type="ChEBI" id="CHEBI:49883"/>
    </cofactor>
</comment>
<dbReference type="Pfam" id="PF04055">
    <property type="entry name" value="Radical_SAM"/>
    <property type="match status" value="1"/>
</dbReference>
<dbReference type="GO" id="GO:0051539">
    <property type="term" value="F:4 iron, 4 sulfur cluster binding"/>
    <property type="evidence" value="ECO:0007669"/>
    <property type="project" value="UniProtKB-KW"/>
</dbReference>